<organism evidence="1 2">
    <name type="scientific">Fulvivirga lutea</name>
    <dbReference type="NCBI Taxonomy" id="2810512"/>
    <lineage>
        <taxon>Bacteria</taxon>
        <taxon>Pseudomonadati</taxon>
        <taxon>Bacteroidota</taxon>
        <taxon>Cytophagia</taxon>
        <taxon>Cytophagales</taxon>
        <taxon>Fulvivirgaceae</taxon>
        <taxon>Fulvivirga</taxon>
    </lineage>
</organism>
<evidence type="ECO:0000313" key="1">
    <source>
        <dbReference type="EMBL" id="QSE99066.1"/>
    </source>
</evidence>
<dbReference type="KEGG" id="fuv:JR347_08260"/>
<keyword evidence="2" id="KW-1185">Reference proteome</keyword>
<dbReference type="Pfam" id="PF09970">
    <property type="entry name" value="DUF2204"/>
    <property type="match status" value="1"/>
</dbReference>
<dbReference type="InterPro" id="IPR018700">
    <property type="entry name" value="DUF2204"/>
</dbReference>
<protein>
    <submittedName>
        <fullName evidence="1">Nucleotidyltransferase</fullName>
    </submittedName>
</protein>
<dbReference type="Gene3D" id="3.30.460.40">
    <property type="match status" value="1"/>
</dbReference>
<dbReference type="AlphaFoldDB" id="A0A975A250"/>
<dbReference type="RefSeq" id="WP_205723577.1">
    <property type="nucleotide sequence ID" value="NZ_CP070608.1"/>
</dbReference>
<reference evidence="1" key="1">
    <citation type="submission" date="2021-02" db="EMBL/GenBank/DDBJ databases">
        <title>Fulvivirga sp. S481 isolated from sea water.</title>
        <authorList>
            <person name="Bae S.S."/>
            <person name="Baek K."/>
        </authorList>
    </citation>
    <scope>NUCLEOTIDE SEQUENCE</scope>
    <source>
        <strain evidence="1">S481</strain>
    </source>
</reference>
<sequence length="158" mass="18142">MSIFNSDFKEYILLLNKHGVEYVLVGGMAVNIHGYRRSTGDMDIFVNPTKTNHLLLRRVHADFGMHMGDMENIDNFLDTKKFDVFTYGVAPVQIDVLTACKGITFDEAYQNAIEFKLDENLECKVISYRELIVAKKAAGRFRDKADIEELQRIKSKNQ</sequence>
<dbReference type="SUPFAM" id="SSF81301">
    <property type="entry name" value="Nucleotidyltransferase"/>
    <property type="match status" value="1"/>
</dbReference>
<name>A0A975A250_9BACT</name>
<proteinExistence type="predicted"/>
<dbReference type="InterPro" id="IPR043519">
    <property type="entry name" value="NT_sf"/>
</dbReference>
<dbReference type="Proteomes" id="UP000662783">
    <property type="component" value="Chromosome"/>
</dbReference>
<dbReference type="EMBL" id="CP070608">
    <property type="protein sequence ID" value="QSE99066.1"/>
    <property type="molecule type" value="Genomic_DNA"/>
</dbReference>
<gene>
    <name evidence="1" type="ORF">JR347_08260</name>
</gene>
<evidence type="ECO:0000313" key="2">
    <source>
        <dbReference type="Proteomes" id="UP000662783"/>
    </source>
</evidence>
<accession>A0A975A250</accession>